<evidence type="ECO:0000256" key="4">
    <source>
        <dbReference type="SAM" id="MobiDB-lite"/>
    </source>
</evidence>
<feature type="compositionally biased region" description="Basic and acidic residues" evidence="4">
    <location>
        <begin position="167"/>
        <end position="229"/>
    </location>
</feature>
<protein>
    <submittedName>
        <fullName evidence="7">DNA repair and recombination protein (RadA)</fullName>
    </submittedName>
</protein>
<feature type="domain" description="RecA family profile 2" evidence="6">
    <location>
        <begin position="98"/>
        <end position="156"/>
    </location>
</feature>
<dbReference type="GO" id="GO:0140664">
    <property type="term" value="F:ATP-dependent DNA damage sensor activity"/>
    <property type="evidence" value="ECO:0007669"/>
    <property type="project" value="InterPro"/>
</dbReference>
<proteinExistence type="predicted"/>
<reference evidence="7" key="1">
    <citation type="journal article" date="2014" name="Genome Biol. Evol.">
        <title>Pangenome evidence for extensive interdomain horizontal transfer affecting lineage core and shell genes in uncultured planktonic thaumarchaeota and euryarchaeota.</title>
        <authorList>
            <person name="Deschamps P."/>
            <person name="Zivanovic Y."/>
            <person name="Moreira D."/>
            <person name="Rodriguez-Valera F."/>
            <person name="Lopez-Garcia P."/>
        </authorList>
    </citation>
    <scope>NUCLEOTIDE SEQUENCE</scope>
</reference>
<organism evidence="7">
    <name type="scientific">uncultured marine thaumarchaeote KM3_03_D08</name>
    <dbReference type="NCBI Taxonomy" id="1455960"/>
    <lineage>
        <taxon>Archaea</taxon>
        <taxon>Nitrososphaerota</taxon>
        <taxon>environmental samples</taxon>
    </lineage>
</organism>
<dbReference type="GO" id="GO:0006281">
    <property type="term" value="P:DNA repair"/>
    <property type="evidence" value="ECO:0007669"/>
    <property type="project" value="InterPro"/>
</dbReference>
<evidence type="ECO:0000256" key="1">
    <source>
        <dbReference type="ARBA" id="ARBA00022741"/>
    </source>
</evidence>
<dbReference type="PROSITE" id="PS50163">
    <property type="entry name" value="RECA_3"/>
    <property type="match status" value="1"/>
</dbReference>
<dbReference type="InterPro" id="IPR020587">
    <property type="entry name" value="RecA_monomer-monomer_interface"/>
</dbReference>
<evidence type="ECO:0000259" key="6">
    <source>
        <dbReference type="PROSITE" id="PS50163"/>
    </source>
</evidence>
<dbReference type="GO" id="GO:0003677">
    <property type="term" value="F:DNA binding"/>
    <property type="evidence" value="ECO:0007669"/>
    <property type="project" value="UniProtKB-KW"/>
</dbReference>
<feature type="region of interest" description="Disordered" evidence="4">
    <location>
        <begin position="154"/>
        <end position="240"/>
    </location>
</feature>
<evidence type="ECO:0000256" key="2">
    <source>
        <dbReference type="ARBA" id="ARBA00022840"/>
    </source>
</evidence>
<dbReference type="InterPro" id="IPR013632">
    <property type="entry name" value="Rad51_C"/>
</dbReference>
<name>A0A075G1N7_9ARCH</name>
<dbReference type="PANTHER" id="PTHR22942">
    <property type="entry name" value="RECA/RAD51/RADA DNA STRAND-PAIRING FAMILY MEMBER"/>
    <property type="match status" value="1"/>
</dbReference>
<dbReference type="GO" id="GO:0005524">
    <property type="term" value="F:ATP binding"/>
    <property type="evidence" value="ECO:0007669"/>
    <property type="project" value="UniProtKB-KW"/>
</dbReference>
<dbReference type="SUPFAM" id="SSF52540">
    <property type="entry name" value="P-loop containing nucleoside triphosphate hydrolases"/>
    <property type="match status" value="1"/>
</dbReference>
<evidence type="ECO:0000313" key="7">
    <source>
        <dbReference type="EMBL" id="AIE97915.1"/>
    </source>
</evidence>
<dbReference type="PANTHER" id="PTHR22942:SF30">
    <property type="entry name" value="MEIOTIC RECOMBINATION PROTEIN DMC1_LIM15 HOMOLOG"/>
    <property type="match status" value="1"/>
</dbReference>
<evidence type="ECO:0000256" key="3">
    <source>
        <dbReference type="ARBA" id="ARBA00023125"/>
    </source>
</evidence>
<gene>
    <name evidence="7" type="primary">radA</name>
</gene>
<dbReference type="PROSITE" id="PS50162">
    <property type="entry name" value="RECA_2"/>
    <property type="match status" value="1"/>
</dbReference>
<keyword evidence="1" id="KW-0547">Nucleotide-binding</keyword>
<evidence type="ECO:0000259" key="5">
    <source>
        <dbReference type="PROSITE" id="PS50162"/>
    </source>
</evidence>
<dbReference type="AlphaFoldDB" id="A0A075G1N7"/>
<dbReference type="Pfam" id="PF08423">
    <property type="entry name" value="Rad51"/>
    <property type="match status" value="1"/>
</dbReference>
<keyword evidence="3" id="KW-0238">DNA-binding</keyword>
<feature type="domain" description="RecA family profile 1" evidence="5">
    <location>
        <begin position="1"/>
        <end position="90"/>
    </location>
</feature>
<accession>A0A075G1N7</accession>
<dbReference type="InterPro" id="IPR020588">
    <property type="entry name" value="RecA_ATP-bd"/>
</dbReference>
<dbReference type="InterPro" id="IPR027417">
    <property type="entry name" value="P-loop_NTPase"/>
</dbReference>
<sequence>MDPEKVLDNIIVARAYNSSHQMLILEEASSLINENNIKLIISDSAVGLFRAEYLGRGTLATRQQKLNKFVHLLVRLAETYNIASIMTNQVMSSPDQFFGDPTKPIGGNVVAHTSTYRVYLKKSGKKRIARMVDSPHHPEMDVIFALGEAGVQDPEDATKKKKAVKSISKESKPVDSESVKDVTESKPVDSESVKDVTESKPVDSESVKDVTESKPVDSESVKDVTESKPVDSNPLDSDSE</sequence>
<dbReference type="EMBL" id="KF900519">
    <property type="protein sequence ID" value="AIE97915.1"/>
    <property type="molecule type" value="Genomic_DNA"/>
</dbReference>
<keyword evidence="2" id="KW-0067">ATP-binding</keyword>
<dbReference type="Gene3D" id="3.40.50.300">
    <property type="entry name" value="P-loop containing nucleotide triphosphate hydrolases"/>
    <property type="match status" value="1"/>
</dbReference>